<gene>
    <name evidence="2" type="ORF">MP11Mi_25200</name>
</gene>
<dbReference type="RefSeq" id="WP_420039243.1">
    <property type="nucleotide sequence ID" value="NZ_CP128986.1"/>
</dbReference>
<feature type="domain" description="Type VII secretion system protein EccE" evidence="1">
    <location>
        <begin position="108"/>
        <end position="174"/>
    </location>
</feature>
<accession>A0AA97CYE3</accession>
<name>A0AA97CYE3_9ACTN</name>
<proteinExistence type="predicted"/>
<dbReference type="EMBL" id="CP128986">
    <property type="protein sequence ID" value="WOC13419.1"/>
    <property type="molecule type" value="Genomic_DNA"/>
</dbReference>
<reference evidence="2" key="1">
    <citation type="submission" date="2023-06" db="EMBL/GenBank/DDBJ databases">
        <title>Gordonia sp. nov. and Pseudochrobactrum sp. nov., two species isolated from the burying beetle Nicrophorus vespilloides.</title>
        <authorList>
            <person name="Poehlein A."/>
            <person name="Guzman J."/>
            <person name="Daniel R."/>
            <person name="Vilcinskas A."/>
        </authorList>
    </citation>
    <scope>NUCLEOTIDE SEQUENCE</scope>
    <source>
        <strain evidence="2">MP11Mi</strain>
    </source>
</reference>
<evidence type="ECO:0000259" key="1">
    <source>
        <dbReference type="Pfam" id="PF11203"/>
    </source>
</evidence>
<dbReference type="InterPro" id="IPR050051">
    <property type="entry name" value="EccE_dom"/>
</dbReference>
<sequence>MPLLTRRTHVGTRGEPFDVPDGDGFVGVLLDGTRLVSVLSVTPPPPTPVLLPDGPRLRLPVDAISRCFAYTDARPARIDVVTRTLSSWGDGPATRAYRTVLGPLDPASHRSVALVIRVDPAQCASAVALRGGGAVGALRTALWCIRRVVAAAAPHVGLRPLTAAALSTDAAWTLDARSEIAATLKPTGFHGVAPPVGGDGQVVGATESGAPIALCLAGPHIDRVDIAAQPSLIRQTAVRLAALGVRGHVVTDRHELWQPLAAAIDDPLLFGLGPAVPPTAQVLIRDVDELDDSHEPRVSDPGLTELRVHRRDVRTSPGHFLLRQDLGDASLMHLIAPDGVTTTVRTVSTPAERALTG</sequence>
<dbReference type="Pfam" id="PF11203">
    <property type="entry name" value="EccE"/>
    <property type="match status" value="1"/>
</dbReference>
<evidence type="ECO:0000313" key="2">
    <source>
        <dbReference type="EMBL" id="WOC13419.1"/>
    </source>
</evidence>
<protein>
    <recommendedName>
        <fullName evidence="1">Type VII secretion system protein EccE domain-containing protein</fullName>
    </recommendedName>
</protein>
<dbReference type="AlphaFoldDB" id="A0AA97CYE3"/>
<organism evidence="2">
    <name type="scientific">Gordonia sp. MP11Mi</name>
    <dbReference type="NCBI Taxonomy" id="3022769"/>
    <lineage>
        <taxon>Bacteria</taxon>
        <taxon>Bacillati</taxon>
        <taxon>Actinomycetota</taxon>
        <taxon>Actinomycetes</taxon>
        <taxon>Mycobacteriales</taxon>
        <taxon>Gordoniaceae</taxon>
        <taxon>Gordonia</taxon>
    </lineage>
</organism>